<keyword evidence="2" id="KW-1185">Reference proteome</keyword>
<name>A0ABR7Y5V3_9SPHI</name>
<evidence type="ECO:0000313" key="1">
    <source>
        <dbReference type="EMBL" id="MBD1426676.1"/>
    </source>
</evidence>
<gene>
    <name evidence="1" type="ORF">H8B17_13880</name>
</gene>
<dbReference type="EMBL" id="JACNYK010000003">
    <property type="protein sequence ID" value="MBD1426676.1"/>
    <property type="molecule type" value="Genomic_DNA"/>
</dbReference>
<dbReference type="Proteomes" id="UP000606494">
    <property type="component" value="Unassembled WGS sequence"/>
</dbReference>
<organism evidence="1 2">
    <name type="scientific">Sphingobacterium arenae</name>
    <dbReference type="NCBI Taxonomy" id="1280598"/>
    <lineage>
        <taxon>Bacteria</taxon>
        <taxon>Pseudomonadati</taxon>
        <taxon>Bacteroidota</taxon>
        <taxon>Sphingobacteriia</taxon>
        <taxon>Sphingobacteriales</taxon>
        <taxon>Sphingobacteriaceae</taxon>
        <taxon>Sphingobacterium</taxon>
    </lineage>
</organism>
<protein>
    <recommendedName>
        <fullName evidence="3">Lipoprotein</fullName>
    </recommendedName>
</protein>
<reference evidence="1 2" key="1">
    <citation type="submission" date="2020-08" db="EMBL/GenBank/DDBJ databases">
        <title>Sphingobacterium sp. DN00404 isolated from aquaculture water.</title>
        <authorList>
            <person name="Zhang M."/>
        </authorList>
    </citation>
    <scope>NUCLEOTIDE SEQUENCE [LARGE SCALE GENOMIC DNA]</scope>
    <source>
        <strain evidence="1 2">KCTC 32294</strain>
    </source>
</reference>
<comment type="caution">
    <text evidence="1">The sequence shown here is derived from an EMBL/GenBank/DDBJ whole genome shotgun (WGS) entry which is preliminary data.</text>
</comment>
<evidence type="ECO:0000313" key="2">
    <source>
        <dbReference type="Proteomes" id="UP000606494"/>
    </source>
</evidence>
<accession>A0ABR7Y5V3</accession>
<proteinExistence type="predicted"/>
<sequence length="181" mass="20638">MSETFKALSRIKIYFVYLSCVLYLSACSTTRHLTHADLTGSKTSAISILDKQVDEFNSYIDRPASDGHIDKRNNKAFLRDNIPLFLCSDSNITKVYNYRWWMISKHLKAYVDPYDEQTYGYLRSSSATNLGPRLVVLYLARRGISFTTYVGFGTRNSYDLTLITICVGRPPVLISGKMRTS</sequence>
<evidence type="ECO:0008006" key="3">
    <source>
        <dbReference type="Google" id="ProtNLM"/>
    </source>
</evidence>